<reference evidence="1 2" key="1">
    <citation type="journal article" date="2015" name="Stand. Genomic Sci.">
        <title>Genomic Encyclopedia of Bacterial and Archaeal Type Strains, Phase III: the genomes of soil and plant-associated and newly described type strains.</title>
        <authorList>
            <person name="Whitman W.B."/>
            <person name="Woyke T."/>
            <person name="Klenk H.P."/>
            <person name="Zhou Y."/>
            <person name="Lilburn T.G."/>
            <person name="Beck B.J."/>
            <person name="De Vos P."/>
            <person name="Vandamme P."/>
            <person name="Eisen J.A."/>
            <person name="Garrity G."/>
            <person name="Hugenholtz P."/>
            <person name="Kyrpides N.C."/>
        </authorList>
    </citation>
    <scope>NUCLEOTIDE SEQUENCE [LARGE SCALE GENOMIC DNA]</scope>
    <source>
        <strain evidence="1 2">CGMCC 1.10947</strain>
    </source>
</reference>
<gene>
    <name evidence="1" type="ORF">IQ17_07481</name>
</gene>
<evidence type="ECO:0000313" key="1">
    <source>
        <dbReference type="EMBL" id="TWH90441.1"/>
    </source>
</evidence>
<dbReference type="AlphaFoldDB" id="A0A562K4R7"/>
<dbReference type="EMBL" id="VLKL01000076">
    <property type="protein sequence ID" value="TWH90441.1"/>
    <property type="molecule type" value="Genomic_DNA"/>
</dbReference>
<proteinExistence type="predicted"/>
<accession>A0A562K4R7</accession>
<dbReference type="Proteomes" id="UP000317176">
    <property type="component" value="Unassembled WGS sequence"/>
</dbReference>
<evidence type="ECO:0000313" key="2">
    <source>
        <dbReference type="Proteomes" id="UP000317176"/>
    </source>
</evidence>
<sequence length="260" mass="28837">MQSCVPPTTDITAKDSIVWFGPMSTTGRMYHEQTRLRISIFERHAACFVCAGARYWTGRGSGVHDAIWSSSLGSHNHCASSPRQAGPADFGPAVKLCLILWHQSANGGAEHNIGLWPRRLRYSRLRPEPSHSAHQRFHPLALHRMAPGPHNGRHAPGGVKRPISKQLAYSPQQQQISILRSRSQLTDIGTTHANQVAWSADRQFVKALANERGLLVFLIPLLKKLPPKIAYRRRGVSPRSAFRAPPIALLLLLGSRSLLQ</sequence>
<keyword evidence="2" id="KW-1185">Reference proteome</keyword>
<name>A0A562K4R7_9BRAD</name>
<organism evidence="1 2">
    <name type="scientific">Bradyrhizobium daqingense</name>
    <dbReference type="NCBI Taxonomy" id="993502"/>
    <lineage>
        <taxon>Bacteria</taxon>
        <taxon>Pseudomonadati</taxon>
        <taxon>Pseudomonadota</taxon>
        <taxon>Alphaproteobacteria</taxon>
        <taxon>Hyphomicrobiales</taxon>
        <taxon>Nitrobacteraceae</taxon>
        <taxon>Bradyrhizobium</taxon>
    </lineage>
</organism>
<protein>
    <submittedName>
        <fullName evidence="1">Uncharacterized protein</fullName>
    </submittedName>
</protein>
<comment type="caution">
    <text evidence="1">The sequence shown here is derived from an EMBL/GenBank/DDBJ whole genome shotgun (WGS) entry which is preliminary data.</text>
</comment>